<protein>
    <submittedName>
        <fullName evidence="1">Uncharacterized protein</fullName>
    </submittedName>
</protein>
<name>H0R597_9ACTN</name>
<dbReference type="EMBL" id="BAEH01000108">
    <property type="protein sequence ID" value="GAB20248.1"/>
    <property type="molecule type" value="Genomic_DNA"/>
</dbReference>
<evidence type="ECO:0000313" key="2">
    <source>
        <dbReference type="Proteomes" id="UP000035034"/>
    </source>
</evidence>
<reference evidence="1 2" key="1">
    <citation type="submission" date="2011-12" db="EMBL/GenBank/DDBJ databases">
        <title>Whole genome shotgun sequence of Gordonia effusa NBRC 100432.</title>
        <authorList>
            <person name="Yoshida I."/>
            <person name="Takarada H."/>
            <person name="Hosoyama A."/>
            <person name="Tsuchikane K."/>
            <person name="Katsumata H."/>
            <person name="Yamazaki S."/>
            <person name="Fujita N."/>
        </authorList>
    </citation>
    <scope>NUCLEOTIDE SEQUENCE [LARGE SCALE GENOMIC DNA]</scope>
    <source>
        <strain evidence="1 2">NBRC 100432</strain>
    </source>
</reference>
<dbReference type="STRING" id="1077974.GOEFS_108_00080"/>
<evidence type="ECO:0000313" key="1">
    <source>
        <dbReference type="EMBL" id="GAB20248.1"/>
    </source>
</evidence>
<dbReference type="AlphaFoldDB" id="H0R597"/>
<dbReference type="RefSeq" id="WP_007319583.1">
    <property type="nucleotide sequence ID" value="NZ_BAEH01000108.1"/>
</dbReference>
<keyword evidence="2" id="KW-1185">Reference proteome</keyword>
<dbReference type="OrthoDB" id="4480369at2"/>
<accession>H0R597</accession>
<gene>
    <name evidence="1" type="ORF">GOEFS_108_00080</name>
</gene>
<proteinExistence type="predicted"/>
<comment type="caution">
    <text evidence="1">The sequence shown here is derived from an EMBL/GenBank/DDBJ whole genome shotgun (WGS) entry which is preliminary data.</text>
</comment>
<organism evidence="1 2">
    <name type="scientific">Gordonia effusa NBRC 100432</name>
    <dbReference type="NCBI Taxonomy" id="1077974"/>
    <lineage>
        <taxon>Bacteria</taxon>
        <taxon>Bacillati</taxon>
        <taxon>Actinomycetota</taxon>
        <taxon>Actinomycetes</taxon>
        <taxon>Mycobacteriales</taxon>
        <taxon>Gordoniaceae</taxon>
        <taxon>Gordonia</taxon>
    </lineage>
</organism>
<dbReference type="Proteomes" id="UP000035034">
    <property type="component" value="Unassembled WGS sequence"/>
</dbReference>
<sequence>MTADRHAVIVTSEKVLSPSGRVYIAKPVSSIADLVKILDWTTDRIDLRAAGLPPQLWLIGGACEALGWGPDDVDPGEEGEDVGETIARLDQQTHALLGPHLAADANDEGWHLYVPKSGEIGWRLHLSRLKGGKKYMVDVHLEMWAMVTARSSHDRLGILGSESAGTLIDFDDDHSTAAELARRLIFHVDHLGVLPGNTPARTGQVVADQIYRERQRKHKAATTPEARRRAGIVVDAPLPIPPTVSVAGDLEPHIGWVREWLLYPDETEFDGELPVLVAIDQRASYLASAGMVNLGYGDLHHLIGDAADDAAHSDGEIPFGVWSVRLPAAQRLDLPDRLPLPHPRMRYDRDVDTWVTTETLISLTAPVDAGGAGLDLVDLGITECWITEHQGLVLKRWKEIIHGALKAAGDDPALRAMVADIYKGFIGRLQFDENTKALRHHYQPLWRASIVAHARHRNRVKAMKLADTYGIWPIKGQTDAWTYLAPVDAAIADDSPHLGKFRIEHKHGVAQQVQLTADDLARFYEAAHFERPSEPNPLRVKAVRTAISAAFSPDASGDDTEDI</sequence>
<dbReference type="eggNOG" id="COG0358">
    <property type="taxonomic scope" value="Bacteria"/>
</dbReference>